<evidence type="ECO:0000313" key="2">
    <source>
        <dbReference type="Proteomes" id="UP001497516"/>
    </source>
</evidence>
<keyword evidence="2" id="KW-1185">Reference proteome</keyword>
<accession>A0AAV2E6S1</accession>
<dbReference type="EMBL" id="OZ034817">
    <property type="protein sequence ID" value="CAL1381527.1"/>
    <property type="molecule type" value="Genomic_DNA"/>
</dbReference>
<gene>
    <name evidence="1" type="ORF">LTRI10_LOCUS22903</name>
</gene>
<name>A0AAV2E6S1_9ROSI</name>
<proteinExistence type="predicted"/>
<evidence type="ECO:0000313" key="1">
    <source>
        <dbReference type="EMBL" id="CAL1381527.1"/>
    </source>
</evidence>
<organism evidence="1 2">
    <name type="scientific">Linum trigynum</name>
    <dbReference type="NCBI Taxonomy" id="586398"/>
    <lineage>
        <taxon>Eukaryota</taxon>
        <taxon>Viridiplantae</taxon>
        <taxon>Streptophyta</taxon>
        <taxon>Embryophyta</taxon>
        <taxon>Tracheophyta</taxon>
        <taxon>Spermatophyta</taxon>
        <taxon>Magnoliopsida</taxon>
        <taxon>eudicotyledons</taxon>
        <taxon>Gunneridae</taxon>
        <taxon>Pentapetalae</taxon>
        <taxon>rosids</taxon>
        <taxon>fabids</taxon>
        <taxon>Malpighiales</taxon>
        <taxon>Linaceae</taxon>
        <taxon>Linum</taxon>
    </lineage>
</organism>
<protein>
    <submittedName>
        <fullName evidence="1">Uncharacterized protein</fullName>
    </submittedName>
</protein>
<reference evidence="1 2" key="1">
    <citation type="submission" date="2024-04" db="EMBL/GenBank/DDBJ databases">
        <authorList>
            <person name="Fracassetti M."/>
        </authorList>
    </citation>
    <scope>NUCLEOTIDE SEQUENCE [LARGE SCALE GENOMIC DNA]</scope>
</reference>
<dbReference type="AlphaFoldDB" id="A0AAV2E6S1"/>
<sequence length="68" mass="7802">MAVSPAAEADRTWFENKNRIATDPNYGLLGIGQRREGIGRVKFLHGLCLKKDVKENRLSLCFVRKRKE</sequence>
<dbReference type="Proteomes" id="UP001497516">
    <property type="component" value="Chromosome 4"/>
</dbReference>